<dbReference type="Pfam" id="PF14355">
    <property type="entry name" value="Abi_C"/>
    <property type="match status" value="1"/>
</dbReference>
<proteinExistence type="predicted"/>
<name>A0A1W6C0B7_PSEFL</name>
<sequence length="301" mass="33504">MTTRKEALFRLTKQILDTRSEVRIGLESIEKDLREGMNGLTVNARGKRVTFGQVDEDDWEYGLLSFDGKDLRVMTSTTMDDAHNYGTPREGHMTSRHLNEIKDDEIVTKLASPDSISSIWNAVEEQVNEMLGEAKSSAKLLSEFSDVQSESIHRQLVDLMNGDYFEKQWVKARLAIDTDASDSLTRTNQFLESVCRHYLEKRNIKAGKTKTISELINAVSNDLPPLKLPTGEDHTADIKSFFGGIKGISQTTGALRTHAGTAHGGDKTANADEARLSNNLAGAVAIYILEKLKERMVAENE</sequence>
<feature type="domain" description="Abortive infection protein-like C-terminal" evidence="1">
    <location>
        <begin position="218"/>
        <end position="290"/>
    </location>
</feature>
<reference evidence="2" key="1">
    <citation type="submission" date="2016-09" db="EMBL/GenBank/DDBJ databases">
        <title>Contribution of increased mutagenesis to the evolution of pollutants-degrading indigenous bacteria.</title>
        <authorList>
            <person name="Ilmjarv T."/>
            <person name="Naanuri E."/>
            <person name="Kivisaar M."/>
        </authorList>
    </citation>
    <scope>NUCLEOTIDE SEQUENCE</scope>
    <source>
        <strain evidence="2">PC24</strain>
    </source>
</reference>
<evidence type="ECO:0000313" key="2">
    <source>
        <dbReference type="EMBL" id="ARJ57830.1"/>
    </source>
</evidence>
<dbReference type="EMBL" id="KX893526">
    <property type="protein sequence ID" value="ARJ57830.1"/>
    <property type="molecule type" value="Genomic_DNA"/>
</dbReference>
<organism evidence="2">
    <name type="scientific">Pseudomonas fluorescens</name>
    <dbReference type="NCBI Taxonomy" id="294"/>
    <lineage>
        <taxon>Bacteria</taxon>
        <taxon>Pseudomonadati</taxon>
        <taxon>Pseudomonadota</taxon>
        <taxon>Gammaproteobacteria</taxon>
        <taxon>Pseudomonadales</taxon>
        <taxon>Pseudomonadaceae</taxon>
        <taxon>Pseudomonas</taxon>
    </lineage>
</organism>
<accession>A0A1W6C0B7</accession>
<protein>
    <recommendedName>
        <fullName evidence="1">Abortive infection protein-like C-terminal domain-containing protein</fullName>
    </recommendedName>
</protein>
<dbReference type="AlphaFoldDB" id="A0A1W6C0B7"/>
<evidence type="ECO:0000259" key="1">
    <source>
        <dbReference type="Pfam" id="PF14355"/>
    </source>
</evidence>
<dbReference type="InterPro" id="IPR026001">
    <property type="entry name" value="Abi-like_C"/>
</dbReference>